<accession>Q54D69</accession>
<dbReference type="PANTHER" id="PTHR28646">
    <property type="entry name" value="TRANSMEMBRANE PROTEIN 201"/>
    <property type="match status" value="1"/>
</dbReference>
<evidence type="ECO:0000313" key="10">
    <source>
        <dbReference type="Proteomes" id="UP000002195"/>
    </source>
</evidence>
<dbReference type="eggNOG" id="KOG4623">
    <property type="taxonomic scope" value="Eukaryota"/>
</dbReference>
<dbReference type="VEuPathDB" id="AmoebaDB:DDB_G0292450"/>
<dbReference type="GeneID" id="8628690"/>
<dbReference type="KEGG" id="ddi:DDB_G0292450"/>
<protein>
    <recommendedName>
        <fullName evidence="8">Ima1 N-terminal domain-containing protein</fullName>
    </recommendedName>
</protein>
<evidence type="ECO:0000256" key="1">
    <source>
        <dbReference type="ARBA" id="ARBA00004473"/>
    </source>
</evidence>
<dbReference type="PaxDb" id="44689-DDB0184406"/>
<dbReference type="GO" id="GO:0005521">
    <property type="term" value="F:lamin binding"/>
    <property type="evidence" value="ECO:0000318"/>
    <property type="project" value="GO_Central"/>
</dbReference>
<dbReference type="PANTHER" id="PTHR28646:SF1">
    <property type="entry name" value="TRANSMEMBRANE PROTEIN 201"/>
    <property type="match status" value="1"/>
</dbReference>
<evidence type="ECO:0000256" key="7">
    <source>
        <dbReference type="SAM" id="Phobius"/>
    </source>
</evidence>
<dbReference type="Proteomes" id="UP000002195">
    <property type="component" value="Unassembled WGS sequence"/>
</dbReference>
<dbReference type="InterPro" id="IPR018617">
    <property type="entry name" value="Ima1_N"/>
</dbReference>
<evidence type="ECO:0000313" key="9">
    <source>
        <dbReference type="EMBL" id="EAL61204.1"/>
    </source>
</evidence>
<dbReference type="Pfam" id="PF09779">
    <property type="entry name" value="Ima1_N"/>
    <property type="match status" value="1"/>
</dbReference>
<dbReference type="STRING" id="44689.Q54D69"/>
<comment type="subcellular location">
    <subcellularLocation>
        <location evidence="1">Nucleus inner membrane</location>
        <topology evidence="1">Multi-pass membrane protein</topology>
    </subcellularLocation>
</comment>
<feature type="transmembrane region" description="Helical" evidence="7">
    <location>
        <begin position="366"/>
        <end position="387"/>
    </location>
</feature>
<dbReference type="HOGENOM" id="CLU_476882_0_0_1"/>
<comment type="similarity">
    <text evidence="2">Belongs to the TMEM201 family.</text>
</comment>
<reference evidence="9 10" key="1">
    <citation type="journal article" date="2005" name="Nature">
        <title>The genome of the social amoeba Dictyostelium discoideum.</title>
        <authorList>
            <consortium name="The Dictyostelium discoideum Sequencing Consortium"/>
            <person name="Eichinger L."/>
            <person name="Pachebat J.A."/>
            <person name="Glockner G."/>
            <person name="Rajandream M.A."/>
            <person name="Sucgang R."/>
            <person name="Berriman M."/>
            <person name="Song J."/>
            <person name="Olsen R."/>
            <person name="Szafranski K."/>
            <person name="Xu Q."/>
            <person name="Tunggal B."/>
            <person name="Kummerfeld S."/>
            <person name="Madera M."/>
            <person name="Konfortov B.A."/>
            <person name="Rivero F."/>
            <person name="Bankier A.T."/>
            <person name="Lehmann R."/>
            <person name="Hamlin N."/>
            <person name="Davies R."/>
            <person name="Gaudet P."/>
            <person name="Fey P."/>
            <person name="Pilcher K."/>
            <person name="Chen G."/>
            <person name="Saunders D."/>
            <person name="Sodergren E."/>
            <person name="Davis P."/>
            <person name="Kerhornou A."/>
            <person name="Nie X."/>
            <person name="Hall N."/>
            <person name="Anjard C."/>
            <person name="Hemphill L."/>
            <person name="Bason N."/>
            <person name="Farbrother P."/>
            <person name="Desany B."/>
            <person name="Just E."/>
            <person name="Morio T."/>
            <person name="Rost R."/>
            <person name="Churcher C."/>
            <person name="Cooper J."/>
            <person name="Haydock S."/>
            <person name="van Driessche N."/>
            <person name="Cronin A."/>
            <person name="Goodhead I."/>
            <person name="Muzny D."/>
            <person name="Mourier T."/>
            <person name="Pain A."/>
            <person name="Lu M."/>
            <person name="Harper D."/>
            <person name="Lindsay R."/>
            <person name="Hauser H."/>
            <person name="James K."/>
            <person name="Quiles M."/>
            <person name="Madan Babu M."/>
            <person name="Saito T."/>
            <person name="Buchrieser C."/>
            <person name="Wardroper A."/>
            <person name="Felder M."/>
            <person name="Thangavelu M."/>
            <person name="Johnson D."/>
            <person name="Knights A."/>
            <person name="Loulseged H."/>
            <person name="Mungall K."/>
            <person name="Oliver K."/>
            <person name="Price C."/>
            <person name="Quail M.A."/>
            <person name="Urushihara H."/>
            <person name="Hernandez J."/>
            <person name="Rabbinowitsch E."/>
            <person name="Steffen D."/>
            <person name="Sanders M."/>
            <person name="Ma J."/>
            <person name="Kohara Y."/>
            <person name="Sharp S."/>
            <person name="Simmonds M."/>
            <person name="Spiegler S."/>
            <person name="Tivey A."/>
            <person name="Sugano S."/>
            <person name="White B."/>
            <person name="Walker D."/>
            <person name="Woodward J."/>
            <person name="Winckler T."/>
            <person name="Tanaka Y."/>
            <person name="Shaulsky G."/>
            <person name="Schleicher M."/>
            <person name="Weinstock G."/>
            <person name="Rosenthal A."/>
            <person name="Cox E.C."/>
            <person name="Chisholm R.L."/>
            <person name="Gibbs R."/>
            <person name="Loomis W.F."/>
            <person name="Platzer M."/>
            <person name="Kay R.R."/>
            <person name="Williams J."/>
            <person name="Dear P.H."/>
            <person name="Noegel A.A."/>
            <person name="Barrell B."/>
            <person name="Kuspa A."/>
        </authorList>
    </citation>
    <scope>NUCLEOTIDE SEQUENCE [LARGE SCALE GENOMIC DNA]</scope>
    <source>
        <strain evidence="9 10">AX4</strain>
    </source>
</reference>
<proteinExistence type="inferred from homology"/>
<keyword evidence="4 7" id="KW-1133">Transmembrane helix</keyword>
<keyword evidence="10" id="KW-1185">Reference proteome</keyword>
<dbReference type="dictyBase" id="DDB_G0292450">
    <property type="gene designation" value="ima1"/>
</dbReference>
<evidence type="ECO:0000256" key="6">
    <source>
        <dbReference type="ARBA" id="ARBA00023242"/>
    </source>
</evidence>
<evidence type="ECO:0000256" key="2">
    <source>
        <dbReference type="ARBA" id="ARBA00007600"/>
    </source>
</evidence>
<evidence type="ECO:0000256" key="4">
    <source>
        <dbReference type="ARBA" id="ARBA00022989"/>
    </source>
</evidence>
<dbReference type="InParanoid" id="Q54D69"/>
<dbReference type="OMA" id="IWNQISN"/>
<evidence type="ECO:0000256" key="5">
    <source>
        <dbReference type="ARBA" id="ARBA00023136"/>
    </source>
</evidence>
<evidence type="ECO:0000256" key="3">
    <source>
        <dbReference type="ARBA" id="ARBA00022692"/>
    </source>
</evidence>
<dbReference type="TCDB" id="1.I.1.1.5">
    <property type="family name" value="the nuclear pore complex (npc) family"/>
</dbReference>
<dbReference type="EMBL" id="AAFI02000190">
    <property type="protein sequence ID" value="EAL61204.1"/>
    <property type="molecule type" value="Genomic_DNA"/>
</dbReference>
<organism evidence="9 10">
    <name type="scientific">Dictyostelium discoideum</name>
    <name type="common">Social amoeba</name>
    <dbReference type="NCBI Taxonomy" id="44689"/>
    <lineage>
        <taxon>Eukaryota</taxon>
        <taxon>Amoebozoa</taxon>
        <taxon>Evosea</taxon>
        <taxon>Eumycetozoa</taxon>
        <taxon>Dictyostelia</taxon>
        <taxon>Dictyosteliales</taxon>
        <taxon>Dictyosteliaceae</taxon>
        <taxon>Dictyostelium</taxon>
    </lineage>
</organism>
<name>Q54D69_DICDI</name>
<feature type="domain" description="Ima1 N-terminal" evidence="8">
    <location>
        <begin position="55"/>
        <end position="207"/>
    </location>
</feature>
<dbReference type="InterPro" id="IPR040041">
    <property type="entry name" value="TMEM201"/>
</dbReference>
<dbReference type="GO" id="GO:0031965">
    <property type="term" value="C:nuclear membrane"/>
    <property type="evidence" value="ECO:0000318"/>
    <property type="project" value="GO_Central"/>
</dbReference>
<gene>
    <name evidence="9" type="ORF">DDB_G0292450</name>
</gene>
<dbReference type="GO" id="GO:0051015">
    <property type="term" value="F:actin filament binding"/>
    <property type="evidence" value="ECO:0000318"/>
    <property type="project" value="GO_Central"/>
</dbReference>
<dbReference type="RefSeq" id="XP_629627.1">
    <property type="nucleotide sequence ID" value="XM_629625.1"/>
</dbReference>
<sequence>MNDLYLDYYLNLIYYNNRDLIHFSFFIGIILLLISFIYNVIVRPLQDPYRLVYRKCFFCHKFCKIQKIYDNQWSCDHCTQYNGFNKDGDYNTVLPLMHKVMPSPLVSSCIKSPKQQQQQLPLSPSLQSSNHQQQQFNEQPIQPITLCSKCQYHLQLKLNKSIEFNPPQPKNYNLSNNKSFIANENKLFQGYTKKLEEEFKLCETCDRITKKEINRVDSYIISTYSNTPDFKKLPKIISQNIRKNRIQLIKNYFIQNSSIFSFISNILIYFLLSILLFNLIFKIGNNSNNKNQDDLFNYYNVKVLEFEIIFRYNQEIIAINSFFKIPKIHILTKESLFFITLVIFKIIMLKVPFIENSNHFSILINIWNQISNNSIFSSMFFVILIFVHRMDTFVKLPKSVFTSKLFVGSNDSFNQQQHQQQQQQQRSLNNNQRLEDLFSTTTTITKSPVSTPLKQRNPFNSSTLNSSDMFDINDLTNSFNGSLRKNNNNNNININNNHNMEGLISSLNIEDQDIYNNRNYICKTFEPRVSLVDDGNFNKLLISGRDIGSILIIHGFLIKLLQLKKTVKNQNK</sequence>
<keyword evidence="3 7" id="KW-0812">Transmembrane</keyword>
<dbReference type="GO" id="GO:0005637">
    <property type="term" value="C:nuclear inner membrane"/>
    <property type="evidence" value="ECO:0007669"/>
    <property type="project" value="UniProtKB-SubCell"/>
</dbReference>
<dbReference type="FunCoup" id="Q54D69">
    <property type="interactions" value="5"/>
</dbReference>
<dbReference type="AlphaFoldDB" id="Q54D69"/>
<keyword evidence="6" id="KW-0539">Nucleus</keyword>
<comment type="caution">
    <text evidence="9">The sequence shown here is derived from an EMBL/GenBank/DDBJ whole genome shotgun (WGS) entry which is preliminary data.</text>
</comment>
<dbReference type="GO" id="GO:0030473">
    <property type="term" value="P:nuclear migration along microtubule"/>
    <property type="evidence" value="ECO:0000318"/>
    <property type="project" value="GO_Central"/>
</dbReference>
<evidence type="ECO:0000259" key="8">
    <source>
        <dbReference type="Pfam" id="PF09779"/>
    </source>
</evidence>
<feature type="transmembrane region" description="Helical" evidence="7">
    <location>
        <begin position="335"/>
        <end position="354"/>
    </location>
</feature>
<keyword evidence="5 7" id="KW-0472">Membrane</keyword>
<feature type="transmembrane region" description="Helical" evidence="7">
    <location>
        <begin position="259"/>
        <end position="283"/>
    </location>
</feature>
<feature type="transmembrane region" description="Helical" evidence="7">
    <location>
        <begin position="20"/>
        <end position="41"/>
    </location>
</feature>